<keyword evidence="10" id="KW-1185">Reference proteome</keyword>
<dbReference type="Proteomes" id="UP001642484">
    <property type="component" value="Unassembled WGS sequence"/>
</dbReference>
<reference evidence="9 10" key="1">
    <citation type="submission" date="2024-02" db="EMBL/GenBank/DDBJ databases">
        <authorList>
            <person name="Chen Y."/>
            <person name="Shah S."/>
            <person name="Dougan E. K."/>
            <person name="Thang M."/>
            <person name="Chan C."/>
        </authorList>
    </citation>
    <scope>NUCLEOTIDE SEQUENCE [LARGE SCALE GENOMIC DNA]</scope>
</reference>
<gene>
    <name evidence="9" type="ORF">CCMP2556_LOCUS40056</name>
</gene>
<accession>A0ABP0Q100</accession>
<evidence type="ECO:0000256" key="6">
    <source>
        <dbReference type="ARBA" id="ARBA00023136"/>
    </source>
</evidence>
<protein>
    <recommendedName>
        <fullName evidence="8">ABC transmembrane type-1 domain-containing protein</fullName>
    </recommendedName>
</protein>
<dbReference type="Gene3D" id="1.20.1560.10">
    <property type="entry name" value="ABC transporter type 1, transmembrane domain"/>
    <property type="match status" value="1"/>
</dbReference>
<dbReference type="Pfam" id="PF00664">
    <property type="entry name" value="ABC_membrane"/>
    <property type="match status" value="1"/>
</dbReference>
<sequence>DVAVAAVPGQLLSRFAKDLDCLDTRLPALLSQALACVAALVSAITAIVVSSPAMAPLAVTLALVMWRVSSAYSPVAADAARLVSVFNGPVVAHLMECLEGREYLRTFGQSGKAMDHALAVLEVNARAQILNVALQRWFALQLEIIGGVMLLCVAVASVWRTNAHLGMSGLSLTYALTLTALAKYLVNYGTRALAQFASVERLLALSALRPEEEVHQEVQVAGKQGQASSTSPPAAWPFEGSLDLRSYQPSYLVHSKLGGTSMPSFPLQPLTLKVMAGEHLAMVGSSGVPEFCLHQVKVESGSRWDDNPSLAARDEAREVPLKRWRKALLCLPQQWLGDETG</sequence>
<proteinExistence type="predicted"/>
<evidence type="ECO:0000256" key="2">
    <source>
        <dbReference type="ARBA" id="ARBA00022692"/>
    </source>
</evidence>
<keyword evidence="4" id="KW-0067">ATP-binding</keyword>
<evidence type="ECO:0000256" key="5">
    <source>
        <dbReference type="ARBA" id="ARBA00022989"/>
    </source>
</evidence>
<evidence type="ECO:0000256" key="4">
    <source>
        <dbReference type="ARBA" id="ARBA00022840"/>
    </source>
</evidence>
<feature type="non-terminal residue" evidence="9">
    <location>
        <position position="341"/>
    </location>
</feature>
<evidence type="ECO:0000259" key="8">
    <source>
        <dbReference type="PROSITE" id="PS50929"/>
    </source>
</evidence>
<evidence type="ECO:0000256" key="3">
    <source>
        <dbReference type="ARBA" id="ARBA00022741"/>
    </source>
</evidence>
<feature type="non-terminal residue" evidence="9">
    <location>
        <position position="1"/>
    </location>
</feature>
<name>A0ABP0Q100_9DINO</name>
<keyword evidence="5 7" id="KW-1133">Transmembrane helix</keyword>
<dbReference type="PANTHER" id="PTHR24223">
    <property type="entry name" value="ATP-BINDING CASSETTE SUB-FAMILY C"/>
    <property type="match status" value="1"/>
</dbReference>
<feature type="transmembrane region" description="Helical" evidence="7">
    <location>
        <begin position="165"/>
        <end position="186"/>
    </location>
</feature>
<evidence type="ECO:0000313" key="10">
    <source>
        <dbReference type="Proteomes" id="UP001642484"/>
    </source>
</evidence>
<keyword evidence="1" id="KW-0813">Transport</keyword>
<dbReference type="InterPro" id="IPR050173">
    <property type="entry name" value="ABC_transporter_C-like"/>
</dbReference>
<evidence type="ECO:0000256" key="7">
    <source>
        <dbReference type="SAM" id="Phobius"/>
    </source>
</evidence>
<keyword evidence="6 7" id="KW-0472">Membrane</keyword>
<keyword evidence="2 7" id="KW-0812">Transmembrane</keyword>
<feature type="domain" description="ABC transmembrane type-1" evidence="8">
    <location>
        <begin position="8"/>
        <end position="194"/>
    </location>
</feature>
<evidence type="ECO:0000313" key="9">
    <source>
        <dbReference type="EMBL" id="CAK9081945.1"/>
    </source>
</evidence>
<keyword evidence="3" id="KW-0547">Nucleotide-binding</keyword>
<feature type="transmembrane region" description="Helical" evidence="7">
    <location>
        <begin position="137"/>
        <end position="159"/>
    </location>
</feature>
<dbReference type="SUPFAM" id="SSF90123">
    <property type="entry name" value="ABC transporter transmembrane region"/>
    <property type="match status" value="1"/>
</dbReference>
<dbReference type="InterPro" id="IPR011527">
    <property type="entry name" value="ABC1_TM_dom"/>
</dbReference>
<evidence type="ECO:0000256" key="1">
    <source>
        <dbReference type="ARBA" id="ARBA00022448"/>
    </source>
</evidence>
<comment type="caution">
    <text evidence="9">The sequence shown here is derived from an EMBL/GenBank/DDBJ whole genome shotgun (WGS) entry which is preliminary data.</text>
</comment>
<dbReference type="EMBL" id="CAXAMN010023899">
    <property type="protein sequence ID" value="CAK9081945.1"/>
    <property type="molecule type" value="Genomic_DNA"/>
</dbReference>
<feature type="transmembrane region" description="Helical" evidence="7">
    <location>
        <begin position="32"/>
        <end position="64"/>
    </location>
</feature>
<organism evidence="9 10">
    <name type="scientific">Durusdinium trenchii</name>
    <dbReference type="NCBI Taxonomy" id="1381693"/>
    <lineage>
        <taxon>Eukaryota</taxon>
        <taxon>Sar</taxon>
        <taxon>Alveolata</taxon>
        <taxon>Dinophyceae</taxon>
        <taxon>Suessiales</taxon>
        <taxon>Symbiodiniaceae</taxon>
        <taxon>Durusdinium</taxon>
    </lineage>
</organism>
<dbReference type="PROSITE" id="PS50929">
    <property type="entry name" value="ABC_TM1F"/>
    <property type="match status" value="1"/>
</dbReference>
<dbReference type="InterPro" id="IPR036640">
    <property type="entry name" value="ABC1_TM_sf"/>
</dbReference>